<dbReference type="InterPro" id="IPR011856">
    <property type="entry name" value="tRNA_endonuc-like_dom_sf"/>
</dbReference>
<dbReference type="SUPFAM" id="SSF52540">
    <property type="entry name" value="P-loop containing nucleoside triphosphate hydrolases"/>
    <property type="match status" value="1"/>
</dbReference>
<dbReference type="InterPro" id="IPR007560">
    <property type="entry name" value="Restrct_endonuc_IV_Mrr"/>
</dbReference>
<sequence>MDSIDVGRLTDVDFELLCKDLFEAKLDVRLEIFTRGPDAGIDIRYASMPGSADIVIQCKHWMHSGARALIRHIKTKEKPKVATLKPNRYILATTASLSRSAKDTLCEILAPYVIGPGDIYGIDEIVSELRSRPEIVKRHFRLWLSSTSVLQGVINREALTRSAYLLTDAHESAITYVPNETLERARDLLERRRVCLIVGIPGIGKTTLANILLAVYASKEWAIFDVAKSVDEIYALWNDSQHQVFYFDDFLGQTSLQEKFSKNEDARLIKLFALISKSPNKRLILTTREYLLEQARINYEPLARQDFSPWNCIVSIESYTRPIRAKILYNHLFFTNLSPEVRRAFANEDAYAEIIDHPNFSPRLIQQSLAVSESLGEDGKFVRKRVLAALDHPAGIWDHIIQHQVEPTCSYLLMVLLTLSQPVRIYDLYNALTKFLIALGETLDDRAFKRALKITQGTMLKPPWPGDTDLVMYHNPSIRDYMEAHVRSDDRSIYALLISAIHFEQIAALYRIGEPRSIEPEPDYLTPYREELSAASIRTFTSAPTFWRGLMDDWTDEEAIIVRAITTLEISLDYQLSELAEYTGDKILSIDFDIEVLDPRLIETLADYVNMAHMCVSDGIAVDKMIRSEGLVAGKLDSWLFNTSDEWFGAWEADRIIYRNGFTATNETLSRIEETLQETAQEWLEGLAEITREPDWDVAIDDLFEYLERFPNPGQIFPHFQAAKDRVESLGLLGGPENSVSEKAGSPEFEEIDIASLYKSFSTGDDDDLL</sequence>
<gene>
    <name evidence="3" type="ORF">HKK74_08970</name>
</gene>
<keyword evidence="4" id="KW-1185">Reference proteome</keyword>
<dbReference type="InterPro" id="IPR027417">
    <property type="entry name" value="P-loop_NTPase"/>
</dbReference>
<comment type="caution">
    <text evidence="3">The sequence shown here is derived from an EMBL/GenBank/DDBJ whole genome shotgun (WGS) entry which is preliminary data.</text>
</comment>
<feature type="domain" description="Restriction endonuclease type IV Mrr" evidence="1">
    <location>
        <begin position="9"/>
        <end position="103"/>
    </location>
</feature>
<dbReference type="EMBL" id="JABVEC010000005">
    <property type="protein sequence ID" value="MBC6465625.1"/>
    <property type="molecule type" value="Genomic_DNA"/>
</dbReference>
<reference evidence="3 4" key="1">
    <citation type="submission" date="2020-06" db="EMBL/GenBank/DDBJ databases">
        <title>Actinomadura xiongansis sp. nov., isolated from soil of Baiyangdian.</title>
        <authorList>
            <person name="Zhang X."/>
        </authorList>
    </citation>
    <scope>NUCLEOTIDE SEQUENCE [LARGE SCALE GENOMIC DNA]</scope>
    <source>
        <strain evidence="3 4">HBUM206468</strain>
    </source>
</reference>
<keyword evidence="3" id="KW-0378">Hydrolase</keyword>
<feature type="domain" description="Novel STAND NTPase 3" evidence="2">
    <location>
        <begin position="176"/>
        <end position="333"/>
    </location>
</feature>
<organism evidence="3 4">
    <name type="scientific">Actinomadura alba</name>
    <dbReference type="NCBI Taxonomy" id="406431"/>
    <lineage>
        <taxon>Bacteria</taxon>
        <taxon>Bacillati</taxon>
        <taxon>Actinomycetota</taxon>
        <taxon>Actinomycetes</taxon>
        <taxon>Streptosporangiales</taxon>
        <taxon>Thermomonosporaceae</taxon>
        <taxon>Actinomadura</taxon>
    </lineage>
</organism>
<evidence type="ECO:0000313" key="4">
    <source>
        <dbReference type="Proteomes" id="UP000805614"/>
    </source>
</evidence>
<keyword evidence="3" id="KW-0255">Endonuclease</keyword>
<dbReference type="RefSeq" id="WP_187242646.1">
    <property type="nucleotide sequence ID" value="NZ_BAAAOK010000006.1"/>
</dbReference>
<accession>A0ABR7LMA9</accession>
<protein>
    <submittedName>
        <fullName evidence="3">Restriction endonuclease</fullName>
    </submittedName>
</protein>
<keyword evidence="3" id="KW-0540">Nuclease</keyword>
<evidence type="ECO:0000259" key="2">
    <source>
        <dbReference type="Pfam" id="PF20720"/>
    </source>
</evidence>
<evidence type="ECO:0000313" key="3">
    <source>
        <dbReference type="EMBL" id="MBC6465625.1"/>
    </source>
</evidence>
<dbReference type="InterPro" id="IPR049050">
    <property type="entry name" value="nSTAND3"/>
</dbReference>
<dbReference type="Proteomes" id="UP000805614">
    <property type="component" value="Unassembled WGS sequence"/>
</dbReference>
<dbReference type="Pfam" id="PF20720">
    <property type="entry name" value="nSTAND3"/>
    <property type="match status" value="1"/>
</dbReference>
<name>A0ABR7LMA9_9ACTN</name>
<dbReference type="GO" id="GO:0004519">
    <property type="term" value="F:endonuclease activity"/>
    <property type="evidence" value="ECO:0007669"/>
    <property type="project" value="UniProtKB-KW"/>
</dbReference>
<dbReference type="Pfam" id="PF04471">
    <property type="entry name" value="Mrr_cat"/>
    <property type="match status" value="1"/>
</dbReference>
<dbReference type="Gene3D" id="3.40.1350.10">
    <property type="match status" value="1"/>
</dbReference>
<evidence type="ECO:0000259" key="1">
    <source>
        <dbReference type="Pfam" id="PF04471"/>
    </source>
</evidence>
<proteinExistence type="predicted"/>